<dbReference type="AlphaFoldDB" id="A0AAD1YA19"/>
<organism evidence="2 3">
    <name type="scientific">Euplotes crassus</name>
    <dbReference type="NCBI Taxonomy" id="5936"/>
    <lineage>
        <taxon>Eukaryota</taxon>
        <taxon>Sar</taxon>
        <taxon>Alveolata</taxon>
        <taxon>Ciliophora</taxon>
        <taxon>Intramacronucleata</taxon>
        <taxon>Spirotrichea</taxon>
        <taxon>Hypotrichia</taxon>
        <taxon>Euplotida</taxon>
        <taxon>Euplotidae</taxon>
        <taxon>Moneuplotes</taxon>
    </lineage>
</organism>
<gene>
    <name evidence="2" type="ORF">ECRASSUSDP1_LOCUS28917</name>
</gene>
<keyword evidence="3" id="KW-1185">Reference proteome</keyword>
<name>A0AAD1YA19_EUPCR</name>
<sequence>MGINVDQWGEGVKGEGGVNGVATRRVRTACEENEEGKKERETLKITTPTKAILKNTNLNTPKSSPKTADEEQKQIQLDLIKQRRNRHIVEREIQKLAKKDPSQLAHKSSVILKRIKTRNFKRNNQLASLDNDRSRTQPSLAKKINNSCTLDHSKLSDLEKERGSVGNNNTKGISPRNPHFDLLRSGLKTSQFACKEEAKIPNLKSSLPIQNITQPHKTQVKNNSEKKVLNKIVVEEKKELKLDTLEDLKDPKPSPRDLEKLLEELDDKSEFTKRSQVHKRGKSFDCGIEFSRNQSGIQDKTKATTPYEPLPSEEGGGQNELKPRNQELDSLHKELFGSKKSMGWNF</sequence>
<evidence type="ECO:0000313" key="2">
    <source>
        <dbReference type="EMBL" id="CAI2387288.1"/>
    </source>
</evidence>
<proteinExistence type="predicted"/>
<comment type="caution">
    <text evidence="2">The sequence shown here is derived from an EMBL/GenBank/DDBJ whole genome shotgun (WGS) entry which is preliminary data.</text>
</comment>
<dbReference type="Proteomes" id="UP001295684">
    <property type="component" value="Unassembled WGS sequence"/>
</dbReference>
<feature type="compositionally biased region" description="Basic and acidic residues" evidence="1">
    <location>
        <begin position="321"/>
        <end position="337"/>
    </location>
</feature>
<feature type="region of interest" description="Disordered" evidence="1">
    <location>
        <begin position="291"/>
        <end position="346"/>
    </location>
</feature>
<protein>
    <submittedName>
        <fullName evidence="2">Uncharacterized protein</fullName>
    </submittedName>
</protein>
<dbReference type="EMBL" id="CAMPGE010029801">
    <property type="protein sequence ID" value="CAI2387288.1"/>
    <property type="molecule type" value="Genomic_DNA"/>
</dbReference>
<feature type="region of interest" description="Disordered" evidence="1">
    <location>
        <begin position="158"/>
        <end position="179"/>
    </location>
</feature>
<reference evidence="2" key="1">
    <citation type="submission" date="2023-07" db="EMBL/GenBank/DDBJ databases">
        <authorList>
            <consortium name="AG Swart"/>
            <person name="Singh M."/>
            <person name="Singh A."/>
            <person name="Seah K."/>
            <person name="Emmerich C."/>
        </authorList>
    </citation>
    <scope>NUCLEOTIDE SEQUENCE</scope>
    <source>
        <strain evidence="2">DP1</strain>
    </source>
</reference>
<evidence type="ECO:0000313" key="3">
    <source>
        <dbReference type="Proteomes" id="UP001295684"/>
    </source>
</evidence>
<accession>A0AAD1YA19</accession>
<evidence type="ECO:0000256" key="1">
    <source>
        <dbReference type="SAM" id="MobiDB-lite"/>
    </source>
</evidence>